<feature type="region of interest" description="Disordered" evidence="1">
    <location>
        <begin position="469"/>
        <end position="513"/>
    </location>
</feature>
<accession>A0AAV6X5S9</accession>
<dbReference type="PANTHER" id="PTHR45669">
    <property type="entry name" value="GLUTAREDOXIN DOMAIN-CONTAINING CYSTEINE-RICH PROTEIN CG12206-RELATED"/>
    <property type="match status" value="1"/>
</dbReference>
<comment type="caution">
    <text evidence="3">The sequence shown here is derived from an EMBL/GenBank/DDBJ whole genome shotgun (WGS) entry which is preliminary data.</text>
</comment>
<reference evidence="3" key="1">
    <citation type="submission" date="2019-10" db="EMBL/GenBank/DDBJ databases">
        <authorList>
            <person name="Zhang R."/>
            <person name="Pan Y."/>
            <person name="Wang J."/>
            <person name="Ma R."/>
            <person name="Yu S."/>
        </authorList>
    </citation>
    <scope>NUCLEOTIDE SEQUENCE</scope>
    <source>
        <strain evidence="3">LA-IB0</strain>
        <tissue evidence="3">Leaf</tissue>
    </source>
</reference>
<dbReference type="Gene3D" id="3.40.30.10">
    <property type="entry name" value="Glutaredoxin"/>
    <property type="match status" value="1"/>
</dbReference>
<dbReference type="Proteomes" id="UP000826271">
    <property type="component" value="Unassembled WGS sequence"/>
</dbReference>
<dbReference type="InterPro" id="IPR002109">
    <property type="entry name" value="Glutaredoxin"/>
</dbReference>
<evidence type="ECO:0000259" key="2">
    <source>
        <dbReference type="Pfam" id="PF00462"/>
    </source>
</evidence>
<protein>
    <recommendedName>
        <fullName evidence="2">Glutaredoxin domain-containing protein</fullName>
    </recommendedName>
</protein>
<dbReference type="EMBL" id="WHWC01000010">
    <property type="protein sequence ID" value="KAG8374520.1"/>
    <property type="molecule type" value="Genomic_DNA"/>
</dbReference>
<feature type="region of interest" description="Disordered" evidence="1">
    <location>
        <begin position="402"/>
        <end position="423"/>
    </location>
</feature>
<dbReference type="PROSITE" id="PS51354">
    <property type="entry name" value="GLUTAREDOXIN_2"/>
    <property type="match status" value="1"/>
</dbReference>
<gene>
    <name evidence="3" type="ORF">BUALT_Bualt10G0003500</name>
</gene>
<organism evidence="3 4">
    <name type="scientific">Buddleja alternifolia</name>
    <dbReference type="NCBI Taxonomy" id="168488"/>
    <lineage>
        <taxon>Eukaryota</taxon>
        <taxon>Viridiplantae</taxon>
        <taxon>Streptophyta</taxon>
        <taxon>Embryophyta</taxon>
        <taxon>Tracheophyta</taxon>
        <taxon>Spermatophyta</taxon>
        <taxon>Magnoliopsida</taxon>
        <taxon>eudicotyledons</taxon>
        <taxon>Gunneridae</taxon>
        <taxon>Pentapetalae</taxon>
        <taxon>asterids</taxon>
        <taxon>lamiids</taxon>
        <taxon>Lamiales</taxon>
        <taxon>Scrophulariaceae</taxon>
        <taxon>Buddlejeae</taxon>
        <taxon>Buddleja</taxon>
    </lineage>
</organism>
<feature type="compositionally biased region" description="Polar residues" evidence="1">
    <location>
        <begin position="414"/>
        <end position="423"/>
    </location>
</feature>
<evidence type="ECO:0000313" key="3">
    <source>
        <dbReference type="EMBL" id="KAG8374520.1"/>
    </source>
</evidence>
<feature type="domain" description="Glutaredoxin" evidence="2">
    <location>
        <begin position="157"/>
        <end position="228"/>
    </location>
</feature>
<keyword evidence="4" id="KW-1185">Reference proteome</keyword>
<dbReference type="PANTHER" id="PTHR45669:SF22">
    <property type="entry name" value="GLUTAREDOXIN DOMAIN-CONTAINING CYSTEINE-RICH PROTEIN CG12206-RELATED"/>
    <property type="match status" value="1"/>
</dbReference>
<dbReference type="AlphaFoldDB" id="A0AAV6X5S9"/>
<dbReference type="Pfam" id="PF00462">
    <property type="entry name" value="Glutaredoxin"/>
    <property type="match status" value="1"/>
</dbReference>
<dbReference type="InterPro" id="IPR036249">
    <property type="entry name" value="Thioredoxin-like_sf"/>
</dbReference>
<sequence>MGCVSSTLLNPDEEFSQIGGSAAFSHHIVSLTSTTYGLLTLDPPPQPSPTTMVPPFQTPPPRSTLGSLFPSPLSEPRSLRYQPLETINSWDLMSGLDSDHIPSFRFSPLPFVPSKPSNSPAPVNDENVSPNVGISKDLSSFLNGFEMICPPNGEDKVVMYSTTLRGVRKTFDDCNCVRSAIQGLGIMVCERDISMDKGFRDELRELMKGKGGNELMIPPRLFVKGRYIGGVDEVMKIVEEGYIGELLQGLPKLRVGYVCEGCGGGGFLPCFTCHGSCKMVMEGKKSSNVVVRCSECNENGLVLCPIWVGHGLRSRDTPPPKSANALVAEEGTRSRTSTWSFEPRHHPLDGQVPSLCTSHSPQCTTHIPHRHQPSPYALSALVPRLNGLPTAAFLHVDSPLIAPDSHSARRDGKTSTLENKPTSLPSQIPKILLRLSLLTNPETFMHNGHTFSPKTIPSMEHHTGVSRFPQCDARNKVGSDTTCDDSAVRRPKRHARGSRTPETSLTPHLDQQA</sequence>
<dbReference type="CDD" id="cd03031">
    <property type="entry name" value="GRX_GRX_like"/>
    <property type="match status" value="1"/>
</dbReference>
<proteinExistence type="predicted"/>
<evidence type="ECO:0000256" key="1">
    <source>
        <dbReference type="SAM" id="MobiDB-lite"/>
    </source>
</evidence>
<dbReference type="SUPFAM" id="SSF52833">
    <property type="entry name" value="Thioredoxin-like"/>
    <property type="match status" value="1"/>
</dbReference>
<evidence type="ECO:0000313" key="4">
    <source>
        <dbReference type="Proteomes" id="UP000826271"/>
    </source>
</evidence>
<dbReference type="Pfam" id="PF23733">
    <property type="entry name" value="GRXCR1-2_C"/>
    <property type="match status" value="1"/>
</dbReference>
<name>A0AAV6X5S9_9LAMI</name>
<feature type="compositionally biased region" description="Polar residues" evidence="1">
    <location>
        <begin position="500"/>
        <end position="513"/>
    </location>
</feature>